<dbReference type="STRING" id="909626.AQJ91_14375"/>
<dbReference type="EMBL" id="LMXB01000036">
    <property type="protein sequence ID" value="KUO20451.1"/>
    <property type="molecule type" value="Genomic_DNA"/>
</dbReference>
<organism evidence="1 2">
    <name type="scientific">Streptomyces dysideae</name>
    <dbReference type="NCBI Taxonomy" id="909626"/>
    <lineage>
        <taxon>Bacteria</taxon>
        <taxon>Bacillati</taxon>
        <taxon>Actinomycetota</taxon>
        <taxon>Actinomycetes</taxon>
        <taxon>Kitasatosporales</taxon>
        <taxon>Streptomycetaceae</taxon>
        <taxon>Streptomyces</taxon>
    </lineage>
</organism>
<keyword evidence="2" id="KW-1185">Reference proteome</keyword>
<gene>
    <name evidence="1" type="ORF">AQJ91_14375</name>
</gene>
<dbReference type="Proteomes" id="UP000053260">
    <property type="component" value="Unassembled WGS sequence"/>
</dbReference>
<reference evidence="1 2" key="1">
    <citation type="submission" date="2015-10" db="EMBL/GenBank/DDBJ databases">
        <title>Draft genome sequence of Streptomyces sp. RV15, isolated from a marine sponge.</title>
        <authorList>
            <person name="Ruckert C."/>
            <person name="Abdelmohsen U.R."/>
            <person name="Winkler A."/>
            <person name="Hentschel U."/>
            <person name="Kalinowski J."/>
            <person name="Kampfer P."/>
            <person name="Glaeser S."/>
        </authorList>
    </citation>
    <scope>NUCLEOTIDE SEQUENCE [LARGE SCALE GENOMIC DNA]</scope>
    <source>
        <strain evidence="1 2">RV15</strain>
    </source>
</reference>
<comment type="caution">
    <text evidence="1">The sequence shown here is derived from an EMBL/GenBank/DDBJ whole genome shotgun (WGS) entry which is preliminary data.</text>
</comment>
<proteinExistence type="predicted"/>
<evidence type="ECO:0000313" key="1">
    <source>
        <dbReference type="EMBL" id="KUO20451.1"/>
    </source>
</evidence>
<sequence length="59" mass="6224">MPDAATYAALTASTTDGGALCELVAETVEFTTRDGAALSYCRPSIKVIGPWHNPDQHTT</sequence>
<protein>
    <submittedName>
        <fullName evidence="1">Uncharacterized protein</fullName>
    </submittedName>
</protein>
<evidence type="ECO:0000313" key="2">
    <source>
        <dbReference type="Proteomes" id="UP000053260"/>
    </source>
</evidence>
<dbReference type="AlphaFoldDB" id="A0A117S0X8"/>
<accession>A0A117S0X8</accession>
<name>A0A117S0X8_9ACTN</name>